<dbReference type="EMBL" id="CP000271">
    <property type="protein sequence ID" value="ABE35236.1"/>
    <property type="molecule type" value="Genomic_DNA"/>
</dbReference>
<keyword evidence="2" id="KW-1185">Reference proteome</keyword>
<gene>
    <name evidence="1" type="ORF">Bxe_B0718</name>
</gene>
<sequence length="88" mass="10196">MPNSIQQLFRPVSRRKAASRAALIRRECDRGVSEKMTMWVRIERAGKRHEGVQGRSRRPVYRHQLRASLMMQPRTKISRTAATAMFSG</sequence>
<proteinExistence type="predicted"/>
<dbReference type="Proteomes" id="UP000001817">
    <property type="component" value="Chromosome 2"/>
</dbReference>
<name>Q13L03_PARXL</name>
<organism evidence="1 2">
    <name type="scientific">Paraburkholderia xenovorans (strain LB400)</name>
    <dbReference type="NCBI Taxonomy" id="266265"/>
    <lineage>
        <taxon>Bacteria</taxon>
        <taxon>Pseudomonadati</taxon>
        <taxon>Pseudomonadota</taxon>
        <taxon>Betaproteobacteria</taxon>
        <taxon>Burkholderiales</taxon>
        <taxon>Burkholderiaceae</taxon>
        <taxon>Paraburkholderia</taxon>
    </lineage>
</organism>
<protein>
    <submittedName>
        <fullName evidence="1">Uncharacterized protein</fullName>
    </submittedName>
</protein>
<evidence type="ECO:0000313" key="1">
    <source>
        <dbReference type="EMBL" id="ABE35236.1"/>
    </source>
</evidence>
<dbReference type="AlphaFoldDB" id="Q13L03"/>
<accession>Q13L03</accession>
<reference evidence="1 2" key="1">
    <citation type="journal article" date="2006" name="Proc. Natl. Acad. Sci. U.S.A.">
        <title>Burkholderia xenovorans LB400 harbors a multi-replicon, 9.73-Mbp genome shaped for versatility.</title>
        <authorList>
            <person name="Chain P.S."/>
            <person name="Denef V.J."/>
            <person name="Konstantinidis K.T."/>
            <person name="Vergez L.M."/>
            <person name="Agullo L."/>
            <person name="Reyes V.L."/>
            <person name="Hauser L."/>
            <person name="Cordova M."/>
            <person name="Gomez L."/>
            <person name="Gonzalez M."/>
            <person name="Land M."/>
            <person name="Lao V."/>
            <person name="Larimer F."/>
            <person name="LiPuma J.J."/>
            <person name="Mahenthiralingam E."/>
            <person name="Malfatti S.A."/>
            <person name="Marx C.J."/>
            <person name="Parnell J.J."/>
            <person name="Ramette A."/>
            <person name="Richardson P."/>
            <person name="Seeger M."/>
            <person name="Smith D."/>
            <person name="Spilker T."/>
            <person name="Sul W.J."/>
            <person name="Tsoi T.V."/>
            <person name="Ulrich L.E."/>
            <person name="Zhulin I.B."/>
            <person name="Tiedje J.M."/>
        </authorList>
    </citation>
    <scope>NUCLEOTIDE SEQUENCE [LARGE SCALE GENOMIC DNA]</scope>
    <source>
        <strain evidence="1 2">LB400</strain>
    </source>
</reference>
<dbReference type="STRING" id="266265.Bxe_B0718"/>
<dbReference type="KEGG" id="bxe:Bxe_B0718"/>
<evidence type="ECO:0000313" key="2">
    <source>
        <dbReference type="Proteomes" id="UP000001817"/>
    </source>
</evidence>